<name>A0AAW0SRX6_SCYPA</name>
<evidence type="ECO:0000259" key="6">
    <source>
        <dbReference type="Pfam" id="PF05826"/>
    </source>
</evidence>
<feature type="domain" description="Phospholipase A2-like central" evidence="6">
    <location>
        <begin position="174"/>
        <end position="261"/>
    </location>
</feature>
<evidence type="ECO:0000256" key="5">
    <source>
        <dbReference type="SAM" id="SignalP"/>
    </source>
</evidence>
<dbReference type="GO" id="GO:0050482">
    <property type="term" value="P:arachidonate secretion"/>
    <property type="evidence" value="ECO:0007669"/>
    <property type="project" value="InterPro"/>
</dbReference>
<evidence type="ECO:0000256" key="1">
    <source>
        <dbReference type="ARBA" id="ARBA00001913"/>
    </source>
</evidence>
<protein>
    <recommendedName>
        <fullName evidence="6">Phospholipase A2-like central domain-containing protein</fullName>
    </recommendedName>
</protein>
<keyword evidence="5" id="KW-0732">Signal</keyword>
<sequence>MVVGRTTCVVLTVMCVAMVWGYHAHHPFSRPDETQHEKQERQRGPAQAASDAGHPEPEGESRSRRYLGDGHIGSDNAEARTSSRPALVVCEQLLVLQHTSPEGHIVACTFSDRLMTQEAKTLQVARWRRETQATMQLVTVDKFLEVVEECLELEEPPVPSPPQWSITSLIQGRAPGALWCGLGQTAQDLAELGAWGPVDHCCRLHDLCPVQLPSYVYYRGAINTTPKPMSHCRCDLQFAVCLNKIKNRAATIVFHMYFNLVFRGGFCATVHPRMPRMSLSRAFGNLWTQITSLLKSWTGSRNKHKRARRKRASSASVTTTNCSHHPSATARPPVSVTHPLQTPPFSSSFSSSFQTVVTTSTVQRTKPETTQQPESPSPPLGLTTDTCMPHHLTPHLSTDVTKKSIHTTPNSSSPTPPLHHIRQRNETPLHSEDTKDIPSHTLEKPQQESQFPWHKQRINCTSEKRPAVSSLPVNDNLNVLIISFRRYLEELAEEMEEREREEEGKEIAEEEESEELVLVEQQPIEEEEKVEEKY</sequence>
<keyword evidence="3" id="KW-0443">Lipid metabolism</keyword>
<comment type="cofactor">
    <cofactor evidence="1">
        <name>Ca(2+)</name>
        <dbReference type="ChEBI" id="CHEBI:29108"/>
    </cofactor>
</comment>
<feature type="compositionally biased region" description="Basic residues" evidence="4">
    <location>
        <begin position="301"/>
        <end position="312"/>
    </location>
</feature>
<reference evidence="7 8" key="1">
    <citation type="submission" date="2023-03" db="EMBL/GenBank/DDBJ databases">
        <title>High-quality genome of Scylla paramamosain provides insights in environmental adaptation.</title>
        <authorList>
            <person name="Zhang L."/>
        </authorList>
    </citation>
    <scope>NUCLEOTIDE SEQUENCE [LARGE SCALE GENOMIC DNA]</scope>
    <source>
        <strain evidence="7">LZ_2023a</strain>
        <tissue evidence="7">Muscle</tissue>
    </source>
</reference>
<keyword evidence="8" id="KW-1185">Reference proteome</keyword>
<feature type="compositionally biased region" description="Basic and acidic residues" evidence="4">
    <location>
        <begin position="497"/>
        <end position="507"/>
    </location>
</feature>
<dbReference type="GO" id="GO:0006644">
    <property type="term" value="P:phospholipid metabolic process"/>
    <property type="evidence" value="ECO:0007669"/>
    <property type="project" value="InterPro"/>
</dbReference>
<evidence type="ECO:0000313" key="8">
    <source>
        <dbReference type="Proteomes" id="UP001487740"/>
    </source>
</evidence>
<feature type="chain" id="PRO_5043844475" description="Phospholipase A2-like central domain-containing protein" evidence="5">
    <location>
        <begin position="22"/>
        <end position="534"/>
    </location>
</feature>
<dbReference type="PANTHER" id="PTHR12253">
    <property type="entry name" value="RH14732P"/>
    <property type="match status" value="1"/>
</dbReference>
<gene>
    <name evidence="7" type="ORF">O3P69_013857</name>
</gene>
<feature type="compositionally biased region" description="Low complexity" evidence="4">
    <location>
        <begin position="343"/>
        <end position="363"/>
    </location>
</feature>
<dbReference type="GO" id="GO:0016042">
    <property type="term" value="P:lipid catabolic process"/>
    <property type="evidence" value="ECO:0007669"/>
    <property type="project" value="UniProtKB-KW"/>
</dbReference>
<feature type="region of interest" description="Disordered" evidence="4">
    <location>
        <begin position="298"/>
        <end position="453"/>
    </location>
</feature>
<evidence type="ECO:0000313" key="7">
    <source>
        <dbReference type="EMBL" id="KAK8377511.1"/>
    </source>
</evidence>
<dbReference type="Gene3D" id="1.20.90.10">
    <property type="entry name" value="Phospholipase A2 domain"/>
    <property type="match status" value="1"/>
</dbReference>
<comment type="caution">
    <text evidence="7">The sequence shown here is derived from an EMBL/GenBank/DDBJ whole genome shotgun (WGS) entry which is preliminary data.</text>
</comment>
<dbReference type="Pfam" id="PF05826">
    <property type="entry name" value="Phospholip_A2_2"/>
    <property type="match status" value="1"/>
</dbReference>
<dbReference type="GO" id="GO:0004623">
    <property type="term" value="F:phospholipase A2 activity"/>
    <property type="evidence" value="ECO:0007669"/>
    <property type="project" value="InterPro"/>
</dbReference>
<organism evidence="7 8">
    <name type="scientific">Scylla paramamosain</name>
    <name type="common">Mud crab</name>
    <dbReference type="NCBI Taxonomy" id="85552"/>
    <lineage>
        <taxon>Eukaryota</taxon>
        <taxon>Metazoa</taxon>
        <taxon>Ecdysozoa</taxon>
        <taxon>Arthropoda</taxon>
        <taxon>Crustacea</taxon>
        <taxon>Multicrustacea</taxon>
        <taxon>Malacostraca</taxon>
        <taxon>Eumalacostraca</taxon>
        <taxon>Eucarida</taxon>
        <taxon>Decapoda</taxon>
        <taxon>Pleocyemata</taxon>
        <taxon>Brachyura</taxon>
        <taxon>Eubrachyura</taxon>
        <taxon>Portunoidea</taxon>
        <taxon>Portunidae</taxon>
        <taxon>Portuninae</taxon>
        <taxon>Scylla</taxon>
    </lineage>
</organism>
<feature type="compositionally biased region" description="Acidic residues" evidence="4">
    <location>
        <begin position="508"/>
        <end position="534"/>
    </location>
</feature>
<evidence type="ECO:0000256" key="3">
    <source>
        <dbReference type="ARBA" id="ARBA00023098"/>
    </source>
</evidence>
<evidence type="ECO:0000256" key="4">
    <source>
        <dbReference type="SAM" id="MobiDB-lite"/>
    </source>
</evidence>
<proteinExistence type="predicted"/>
<accession>A0AAW0SRX6</accession>
<keyword evidence="2" id="KW-0442">Lipid degradation</keyword>
<feature type="compositionally biased region" description="Basic and acidic residues" evidence="4">
    <location>
        <begin position="423"/>
        <end position="446"/>
    </location>
</feature>
<feature type="region of interest" description="Disordered" evidence="4">
    <location>
        <begin position="30"/>
        <end position="79"/>
    </location>
</feature>
<dbReference type="Proteomes" id="UP001487740">
    <property type="component" value="Unassembled WGS sequence"/>
</dbReference>
<feature type="region of interest" description="Disordered" evidence="4">
    <location>
        <begin position="495"/>
        <end position="534"/>
    </location>
</feature>
<dbReference type="InterPro" id="IPR036444">
    <property type="entry name" value="PLipase_A2_dom_sf"/>
</dbReference>
<feature type="compositionally biased region" description="Polar residues" evidence="4">
    <location>
        <begin position="317"/>
        <end position="326"/>
    </location>
</feature>
<feature type="compositionally biased region" description="Basic and acidic residues" evidence="4">
    <location>
        <begin position="53"/>
        <end position="68"/>
    </location>
</feature>
<feature type="signal peptide" evidence="5">
    <location>
        <begin position="1"/>
        <end position="21"/>
    </location>
</feature>
<dbReference type="EMBL" id="JARAKH010000047">
    <property type="protein sequence ID" value="KAK8377511.1"/>
    <property type="molecule type" value="Genomic_DNA"/>
</dbReference>
<feature type="compositionally biased region" description="Basic and acidic residues" evidence="4">
    <location>
        <begin position="30"/>
        <end position="43"/>
    </location>
</feature>
<dbReference type="AlphaFoldDB" id="A0AAW0SRX6"/>
<evidence type="ECO:0000256" key="2">
    <source>
        <dbReference type="ARBA" id="ARBA00022963"/>
    </source>
</evidence>
<dbReference type="InterPro" id="IPR016090">
    <property type="entry name" value="PLA2-like_dom"/>
</dbReference>
<dbReference type="SUPFAM" id="SSF48619">
    <property type="entry name" value="Phospholipase A2, PLA2"/>
    <property type="match status" value="1"/>
</dbReference>